<accession>J3L3T4</accession>
<evidence type="ECO:0000313" key="2">
    <source>
        <dbReference type="Proteomes" id="UP000006038"/>
    </source>
</evidence>
<organism evidence="1">
    <name type="scientific">Oryza brachyantha</name>
    <name type="common">malo sina</name>
    <dbReference type="NCBI Taxonomy" id="4533"/>
    <lineage>
        <taxon>Eukaryota</taxon>
        <taxon>Viridiplantae</taxon>
        <taxon>Streptophyta</taxon>
        <taxon>Embryophyta</taxon>
        <taxon>Tracheophyta</taxon>
        <taxon>Spermatophyta</taxon>
        <taxon>Magnoliopsida</taxon>
        <taxon>Liliopsida</taxon>
        <taxon>Poales</taxon>
        <taxon>Poaceae</taxon>
        <taxon>BOP clade</taxon>
        <taxon>Oryzoideae</taxon>
        <taxon>Oryzeae</taxon>
        <taxon>Oryzinae</taxon>
        <taxon>Oryza</taxon>
    </lineage>
</organism>
<name>J3L3T4_ORYBR</name>
<proteinExistence type="predicted"/>
<dbReference type="AlphaFoldDB" id="J3L3T4"/>
<dbReference type="HOGENOM" id="CLU_2892692_0_0_1"/>
<dbReference type="Proteomes" id="UP000006038">
    <property type="component" value="Chromosome 1"/>
</dbReference>
<dbReference type="Gramene" id="OB01G38900.1">
    <property type="protein sequence ID" value="OB01G38900.1"/>
    <property type="gene ID" value="OB01G38900"/>
</dbReference>
<protein>
    <submittedName>
        <fullName evidence="1">Uncharacterized protein</fullName>
    </submittedName>
</protein>
<evidence type="ECO:0000313" key="1">
    <source>
        <dbReference type="EnsemblPlants" id="OB01G38900.1"/>
    </source>
</evidence>
<sequence>SLAAYPRNSPNLLLLPRPNPSKAAMATPRPPCVLMNRVVFFVGDTLDDGTSGDAFAGMPIGWS</sequence>
<dbReference type="EnsemblPlants" id="OB01G38900.1">
    <property type="protein sequence ID" value="OB01G38900.1"/>
    <property type="gene ID" value="OB01G38900"/>
</dbReference>
<keyword evidence="2" id="KW-1185">Reference proteome</keyword>
<reference evidence="1" key="2">
    <citation type="submission" date="2013-04" db="UniProtKB">
        <authorList>
            <consortium name="EnsemblPlants"/>
        </authorList>
    </citation>
    <scope>IDENTIFICATION</scope>
</reference>
<reference evidence="1" key="1">
    <citation type="journal article" date="2013" name="Nat. Commun.">
        <title>Whole-genome sequencing of Oryza brachyantha reveals mechanisms underlying Oryza genome evolution.</title>
        <authorList>
            <person name="Chen J."/>
            <person name="Huang Q."/>
            <person name="Gao D."/>
            <person name="Wang J."/>
            <person name="Lang Y."/>
            <person name="Liu T."/>
            <person name="Li B."/>
            <person name="Bai Z."/>
            <person name="Luis Goicoechea J."/>
            <person name="Liang C."/>
            <person name="Chen C."/>
            <person name="Zhang W."/>
            <person name="Sun S."/>
            <person name="Liao Y."/>
            <person name="Zhang X."/>
            <person name="Yang L."/>
            <person name="Song C."/>
            <person name="Wang M."/>
            <person name="Shi J."/>
            <person name="Liu G."/>
            <person name="Liu J."/>
            <person name="Zhou H."/>
            <person name="Zhou W."/>
            <person name="Yu Q."/>
            <person name="An N."/>
            <person name="Chen Y."/>
            <person name="Cai Q."/>
            <person name="Wang B."/>
            <person name="Liu B."/>
            <person name="Min J."/>
            <person name="Huang Y."/>
            <person name="Wu H."/>
            <person name="Li Z."/>
            <person name="Zhang Y."/>
            <person name="Yin Y."/>
            <person name="Song W."/>
            <person name="Jiang J."/>
            <person name="Jackson S.A."/>
            <person name="Wing R.A."/>
            <person name="Wang J."/>
            <person name="Chen M."/>
        </authorList>
    </citation>
    <scope>NUCLEOTIDE SEQUENCE [LARGE SCALE GENOMIC DNA]</scope>
    <source>
        <strain evidence="1">cv. IRGC 101232</strain>
    </source>
</reference>